<sequence>MSSSSNNARIWQWTLTPEAIASCFANDVLEMRDNGVKDSEFFWLGRVPCRSVKLAGLLVGVQAYESRIVYSLDDGSAVIECVYRPPPSKEPKPLLPPLLKPVAYVGDSVFIVGRISPWRDTRRIMLDSISKCPSADDEPRHWIKVRALHKNNYQLNEPWQIPVRPPPPTAPLVTTAAPPTPSSSAPSSAASSPIKSTTSPLKLRHPSRLHTQELTDNAFRIYVKHYMDNVDRQVVLPAPPTTPTKTSHFLPLGDETPRPYDRTPRRIIPLDFAQPHPPEPDKVPERRGFTMSYLRRVPELALMAKRVVKATAKRRAREERKQAKASGKALPIKHDDKDRQKLHPRMKRLFVSMIQQLVKDGDVIIWDTSRPYSELEPQVDGDVSGGMWKVNSSHSTVGVDSTAISTASILEEDEDEGVLTDPEEDEQAYISLATGFVGEQVELAIKQMEEGVRAQANGRSRALPPGPSAKDVLNYLKRDDAWQFVSELAIKEGLEWLKEEGRAWMVGGERWKLTV</sequence>
<keyword evidence="6" id="KW-0238">DNA-binding</keyword>
<name>A0AAD7CIU0_9AGAR</name>
<gene>
    <name evidence="10" type="ORF">FB45DRAFT_887099</name>
</gene>
<dbReference type="PANTHER" id="PTHR13989">
    <property type="entry name" value="REPLICATION PROTEIN A-RELATED"/>
    <property type="match status" value="1"/>
</dbReference>
<evidence type="ECO:0000256" key="5">
    <source>
        <dbReference type="ARBA" id="ARBA00022895"/>
    </source>
</evidence>
<dbReference type="SUPFAM" id="SSF50249">
    <property type="entry name" value="Nucleic acid-binding proteins"/>
    <property type="match status" value="1"/>
</dbReference>
<evidence type="ECO:0000256" key="1">
    <source>
        <dbReference type="ARBA" id="ARBA00004123"/>
    </source>
</evidence>
<keyword evidence="4" id="KW-0158">Chromosome</keyword>
<evidence type="ECO:0000256" key="8">
    <source>
        <dbReference type="ARBA" id="ARBA00030039"/>
    </source>
</evidence>
<comment type="caution">
    <text evidence="10">The sequence shown here is derived from an EMBL/GenBank/DDBJ whole genome shotgun (WGS) entry which is preliminary data.</text>
</comment>
<evidence type="ECO:0000256" key="4">
    <source>
        <dbReference type="ARBA" id="ARBA00022454"/>
    </source>
</evidence>
<protein>
    <recommendedName>
        <fullName evidence="3">CST complex subunit STN1</fullName>
    </recommendedName>
    <alternativeName>
        <fullName evidence="8">Suppressor of cdc thirteen homolog</fullName>
    </alternativeName>
</protein>
<evidence type="ECO:0000256" key="3">
    <source>
        <dbReference type="ARBA" id="ARBA00017411"/>
    </source>
</evidence>
<keyword evidence="11" id="KW-1185">Reference proteome</keyword>
<evidence type="ECO:0000256" key="7">
    <source>
        <dbReference type="ARBA" id="ARBA00023242"/>
    </source>
</evidence>
<accession>A0AAD7CIU0</accession>
<dbReference type="InterPro" id="IPR012340">
    <property type="entry name" value="NA-bd_OB-fold"/>
</dbReference>
<evidence type="ECO:0000313" key="10">
    <source>
        <dbReference type="EMBL" id="KAJ7650148.1"/>
    </source>
</evidence>
<proteinExistence type="predicted"/>
<dbReference type="EMBL" id="JARKIF010000001">
    <property type="protein sequence ID" value="KAJ7650148.1"/>
    <property type="molecule type" value="Genomic_DNA"/>
</dbReference>
<evidence type="ECO:0000313" key="11">
    <source>
        <dbReference type="Proteomes" id="UP001221142"/>
    </source>
</evidence>
<dbReference type="PANTHER" id="PTHR13989:SF33">
    <property type="entry name" value="CST COMPLEX SUBUNIT STN1"/>
    <property type="match status" value="1"/>
</dbReference>
<feature type="region of interest" description="Disordered" evidence="9">
    <location>
        <begin position="242"/>
        <end position="261"/>
    </location>
</feature>
<evidence type="ECO:0000256" key="2">
    <source>
        <dbReference type="ARBA" id="ARBA00004574"/>
    </source>
</evidence>
<evidence type="ECO:0000256" key="6">
    <source>
        <dbReference type="ARBA" id="ARBA00023125"/>
    </source>
</evidence>
<keyword evidence="5" id="KW-0779">Telomere</keyword>
<dbReference type="AlphaFoldDB" id="A0AAD7CIU0"/>
<dbReference type="GO" id="GO:0000781">
    <property type="term" value="C:chromosome, telomeric region"/>
    <property type="evidence" value="ECO:0007669"/>
    <property type="project" value="UniProtKB-SubCell"/>
</dbReference>
<dbReference type="GO" id="GO:0003677">
    <property type="term" value="F:DNA binding"/>
    <property type="evidence" value="ECO:0007669"/>
    <property type="project" value="UniProtKB-KW"/>
</dbReference>
<keyword evidence="7" id="KW-0539">Nucleus</keyword>
<dbReference type="Proteomes" id="UP001221142">
    <property type="component" value="Unassembled WGS sequence"/>
</dbReference>
<comment type="subcellular location">
    <subcellularLocation>
        <location evidence="2">Chromosome</location>
        <location evidence="2">Telomere</location>
    </subcellularLocation>
    <subcellularLocation>
        <location evidence="1">Nucleus</location>
    </subcellularLocation>
</comment>
<feature type="region of interest" description="Disordered" evidence="9">
    <location>
        <begin position="159"/>
        <end position="210"/>
    </location>
</feature>
<dbReference type="GO" id="GO:0005634">
    <property type="term" value="C:nucleus"/>
    <property type="evidence" value="ECO:0007669"/>
    <property type="project" value="UniProtKB-SubCell"/>
</dbReference>
<reference evidence="10" key="1">
    <citation type="submission" date="2023-03" db="EMBL/GenBank/DDBJ databases">
        <title>Massive genome expansion in bonnet fungi (Mycena s.s.) driven by repeated elements and novel gene families across ecological guilds.</title>
        <authorList>
            <consortium name="Lawrence Berkeley National Laboratory"/>
            <person name="Harder C.B."/>
            <person name="Miyauchi S."/>
            <person name="Viragh M."/>
            <person name="Kuo A."/>
            <person name="Thoen E."/>
            <person name="Andreopoulos B."/>
            <person name="Lu D."/>
            <person name="Skrede I."/>
            <person name="Drula E."/>
            <person name="Henrissat B."/>
            <person name="Morin E."/>
            <person name="Kohler A."/>
            <person name="Barry K."/>
            <person name="LaButti K."/>
            <person name="Morin E."/>
            <person name="Salamov A."/>
            <person name="Lipzen A."/>
            <person name="Mereny Z."/>
            <person name="Hegedus B."/>
            <person name="Baldrian P."/>
            <person name="Stursova M."/>
            <person name="Weitz H."/>
            <person name="Taylor A."/>
            <person name="Grigoriev I.V."/>
            <person name="Nagy L.G."/>
            <person name="Martin F."/>
            <person name="Kauserud H."/>
        </authorList>
    </citation>
    <scope>NUCLEOTIDE SEQUENCE</scope>
    <source>
        <strain evidence="10">9284</strain>
    </source>
</reference>
<organism evidence="10 11">
    <name type="scientific">Roridomyces roridus</name>
    <dbReference type="NCBI Taxonomy" id="1738132"/>
    <lineage>
        <taxon>Eukaryota</taxon>
        <taxon>Fungi</taxon>
        <taxon>Dikarya</taxon>
        <taxon>Basidiomycota</taxon>
        <taxon>Agaricomycotina</taxon>
        <taxon>Agaricomycetes</taxon>
        <taxon>Agaricomycetidae</taxon>
        <taxon>Agaricales</taxon>
        <taxon>Marasmiineae</taxon>
        <taxon>Mycenaceae</taxon>
        <taxon>Roridomyces</taxon>
    </lineage>
</organism>
<dbReference type="Gene3D" id="2.40.50.140">
    <property type="entry name" value="Nucleic acid-binding proteins"/>
    <property type="match status" value="1"/>
</dbReference>
<evidence type="ECO:0000256" key="9">
    <source>
        <dbReference type="SAM" id="MobiDB-lite"/>
    </source>
</evidence>
<dbReference type="InterPro" id="IPR040260">
    <property type="entry name" value="RFA2-like"/>
</dbReference>
<feature type="compositionally biased region" description="Low complexity" evidence="9">
    <location>
        <begin position="171"/>
        <end position="200"/>
    </location>
</feature>